<dbReference type="AlphaFoldDB" id="A0AA36E1W5"/>
<protein>
    <submittedName>
        <fullName evidence="1">Uncharacterized protein</fullName>
    </submittedName>
</protein>
<dbReference type="EMBL" id="OX465080">
    <property type="protein sequence ID" value="CAI9279866.1"/>
    <property type="molecule type" value="Genomic_DNA"/>
</dbReference>
<proteinExistence type="predicted"/>
<sequence length="218" mass="23824">MFFETGAVPPILKAATSLIPVSGRGCSKIHQELQPSINALNSIQIKEVHAPNNTVNDPPHDNVVAKGHVLESTNISDDHAPNFMSVLDVSSHVVNDGNTIVGVIPFPTPFNIFHKPSSSRARFHFGLSSSSKAFDENVDLYKNKVTTPPLKKHLRRILRQEHCESICLTETPRNIATANSKVEKVTQQVACLDSKLEPVLKSLSEIKAATPSKLDHAN</sequence>
<name>A0AA36E1W5_LACSI</name>
<organism evidence="1 2">
    <name type="scientific">Lactuca saligna</name>
    <name type="common">Willowleaf lettuce</name>
    <dbReference type="NCBI Taxonomy" id="75948"/>
    <lineage>
        <taxon>Eukaryota</taxon>
        <taxon>Viridiplantae</taxon>
        <taxon>Streptophyta</taxon>
        <taxon>Embryophyta</taxon>
        <taxon>Tracheophyta</taxon>
        <taxon>Spermatophyta</taxon>
        <taxon>Magnoliopsida</taxon>
        <taxon>eudicotyledons</taxon>
        <taxon>Gunneridae</taxon>
        <taxon>Pentapetalae</taxon>
        <taxon>asterids</taxon>
        <taxon>campanulids</taxon>
        <taxon>Asterales</taxon>
        <taxon>Asteraceae</taxon>
        <taxon>Cichorioideae</taxon>
        <taxon>Cichorieae</taxon>
        <taxon>Lactucinae</taxon>
        <taxon>Lactuca</taxon>
    </lineage>
</organism>
<reference evidence="1" key="1">
    <citation type="submission" date="2023-04" db="EMBL/GenBank/DDBJ databases">
        <authorList>
            <person name="Vijverberg K."/>
            <person name="Xiong W."/>
            <person name="Schranz E."/>
        </authorList>
    </citation>
    <scope>NUCLEOTIDE SEQUENCE</scope>
</reference>
<keyword evidence="2" id="KW-1185">Reference proteome</keyword>
<evidence type="ECO:0000313" key="1">
    <source>
        <dbReference type="EMBL" id="CAI9279866.1"/>
    </source>
</evidence>
<dbReference type="Proteomes" id="UP001177003">
    <property type="component" value="Chromosome 4"/>
</dbReference>
<evidence type="ECO:0000313" key="2">
    <source>
        <dbReference type="Proteomes" id="UP001177003"/>
    </source>
</evidence>
<accession>A0AA36E1W5</accession>
<gene>
    <name evidence="1" type="ORF">LSALG_LOCUS19641</name>
</gene>